<organism evidence="2 3">
    <name type="scientific">Dreissena polymorpha</name>
    <name type="common">Zebra mussel</name>
    <name type="synonym">Mytilus polymorpha</name>
    <dbReference type="NCBI Taxonomy" id="45954"/>
    <lineage>
        <taxon>Eukaryota</taxon>
        <taxon>Metazoa</taxon>
        <taxon>Spiralia</taxon>
        <taxon>Lophotrochozoa</taxon>
        <taxon>Mollusca</taxon>
        <taxon>Bivalvia</taxon>
        <taxon>Autobranchia</taxon>
        <taxon>Heteroconchia</taxon>
        <taxon>Euheterodonta</taxon>
        <taxon>Imparidentia</taxon>
        <taxon>Neoheterodontei</taxon>
        <taxon>Myida</taxon>
        <taxon>Dreissenoidea</taxon>
        <taxon>Dreissenidae</taxon>
        <taxon>Dreissena</taxon>
    </lineage>
</organism>
<feature type="compositionally biased region" description="Basic and acidic residues" evidence="1">
    <location>
        <begin position="11"/>
        <end position="22"/>
    </location>
</feature>
<proteinExistence type="predicted"/>
<evidence type="ECO:0000256" key="1">
    <source>
        <dbReference type="SAM" id="MobiDB-lite"/>
    </source>
</evidence>
<dbReference type="Proteomes" id="UP000828390">
    <property type="component" value="Unassembled WGS sequence"/>
</dbReference>
<comment type="caution">
    <text evidence="2">The sequence shown here is derived from an EMBL/GenBank/DDBJ whole genome shotgun (WGS) entry which is preliminary data.</text>
</comment>
<reference evidence="2" key="2">
    <citation type="submission" date="2020-11" db="EMBL/GenBank/DDBJ databases">
        <authorList>
            <person name="McCartney M.A."/>
            <person name="Auch B."/>
            <person name="Kono T."/>
            <person name="Mallez S."/>
            <person name="Becker A."/>
            <person name="Gohl D.M."/>
            <person name="Silverstein K.A.T."/>
            <person name="Koren S."/>
            <person name="Bechman K.B."/>
            <person name="Herman A."/>
            <person name="Abrahante J.E."/>
            <person name="Garbe J."/>
        </authorList>
    </citation>
    <scope>NUCLEOTIDE SEQUENCE</scope>
    <source>
        <strain evidence="2">Duluth1</strain>
        <tissue evidence="2">Whole animal</tissue>
    </source>
</reference>
<protein>
    <submittedName>
        <fullName evidence="2">Uncharacterized protein</fullName>
    </submittedName>
</protein>
<keyword evidence="3" id="KW-1185">Reference proteome</keyword>
<feature type="region of interest" description="Disordered" evidence="1">
    <location>
        <begin position="1"/>
        <end position="32"/>
    </location>
</feature>
<evidence type="ECO:0000313" key="3">
    <source>
        <dbReference type="Proteomes" id="UP000828390"/>
    </source>
</evidence>
<gene>
    <name evidence="2" type="ORF">DPMN_082435</name>
</gene>
<sequence>MKSESSMSRTVGRDQGHRHGDEENAAQTDPHAVFLRKQWEKLYEQRSEENGLNACAKSVFAD</sequence>
<accession>A0A9D4BIU5</accession>
<name>A0A9D4BIU5_DREPO</name>
<evidence type="ECO:0000313" key="2">
    <source>
        <dbReference type="EMBL" id="KAH3694988.1"/>
    </source>
</evidence>
<reference evidence="2" key="1">
    <citation type="journal article" date="2019" name="bioRxiv">
        <title>The Genome of the Zebra Mussel, Dreissena polymorpha: A Resource for Invasive Species Research.</title>
        <authorList>
            <person name="McCartney M.A."/>
            <person name="Auch B."/>
            <person name="Kono T."/>
            <person name="Mallez S."/>
            <person name="Zhang Y."/>
            <person name="Obille A."/>
            <person name="Becker A."/>
            <person name="Abrahante J.E."/>
            <person name="Garbe J."/>
            <person name="Badalamenti J.P."/>
            <person name="Herman A."/>
            <person name="Mangelson H."/>
            <person name="Liachko I."/>
            <person name="Sullivan S."/>
            <person name="Sone E.D."/>
            <person name="Koren S."/>
            <person name="Silverstein K.A.T."/>
            <person name="Beckman K.B."/>
            <person name="Gohl D.M."/>
        </authorList>
    </citation>
    <scope>NUCLEOTIDE SEQUENCE</scope>
    <source>
        <strain evidence="2">Duluth1</strain>
        <tissue evidence="2">Whole animal</tissue>
    </source>
</reference>
<dbReference type="AlphaFoldDB" id="A0A9D4BIU5"/>
<dbReference type="EMBL" id="JAIWYP010000016">
    <property type="protein sequence ID" value="KAH3694988.1"/>
    <property type="molecule type" value="Genomic_DNA"/>
</dbReference>